<dbReference type="InterPro" id="IPR011650">
    <property type="entry name" value="Peptidase_M20_dimer"/>
</dbReference>
<dbReference type="InterPro" id="IPR036264">
    <property type="entry name" value="Bact_exopeptidase_dim_dom"/>
</dbReference>
<accession>A0ABT9SE39</accession>
<dbReference type="PANTHER" id="PTHR43808:SF31">
    <property type="entry name" value="N-ACETYL-L-CITRULLINE DEACETYLASE"/>
    <property type="match status" value="1"/>
</dbReference>
<comment type="caution">
    <text evidence="11">The sequence shown here is derived from an EMBL/GenBank/DDBJ whole genome shotgun (WGS) entry which is preliminary data.</text>
</comment>
<keyword evidence="7 11" id="KW-0378">Hydrolase</keyword>
<dbReference type="PROSITE" id="PS00759">
    <property type="entry name" value="ARGE_DAPE_CPG2_2"/>
    <property type="match status" value="1"/>
</dbReference>
<gene>
    <name evidence="11" type="ORF">J2W36_004330</name>
</gene>
<evidence type="ECO:0000313" key="12">
    <source>
        <dbReference type="Proteomes" id="UP001226867"/>
    </source>
</evidence>
<comment type="cofactor">
    <cofactor evidence="1">
        <name>Zn(2+)</name>
        <dbReference type="ChEBI" id="CHEBI:29105"/>
    </cofactor>
</comment>
<dbReference type="Pfam" id="PF07687">
    <property type="entry name" value="M20_dimer"/>
    <property type="match status" value="1"/>
</dbReference>
<evidence type="ECO:0000256" key="3">
    <source>
        <dbReference type="ARBA" id="ARBA00022490"/>
    </source>
</evidence>
<dbReference type="PANTHER" id="PTHR43808">
    <property type="entry name" value="ACETYLORNITHINE DEACETYLASE"/>
    <property type="match status" value="1"/>
</dbReference>
<dbReference type="InterPro" id="IPR050072">
    <property type="entry name" value="Peptidase_M20A"/>
</dbReference>
<dbReference type="GO" id="GO:0008777">
    <property type="term" value="F:acetylornithine deacetylase activity"/>
    <property type="evidence" value="ECO:0007669"/>
    <property type="project" value="UniProtKB-EC"/>
</dbReference>
<evidence type="ECO:0000256" key="2">
    <source>
        <dbReference type="ARBA" id="ARBA00005691"/>
    </source>
</evidence>
<evidence type="ECO:0000256" key="5">
    <source>
        <dbReference type="ARBA" id="ARBA00022605"/>
    </source>
</evidence>
<sequence length="392" mass="42426">MAHILSARGLEFAQTLVRMNTISANSNLELIHFARDHLASLGVASRLTYNADRTKANLFATLGEGKPAGVIVSGHTDTVPWNGQAWTVDPLSAVVQEGGGEQRLYGRGSADMKSFIALALANADHFLASDSPFAVHFSFSYDEEVGCFGVRELIADMKDGGIKPLACIIGEPTLMVPAIAHKGVYRYRCCVRGKEAHSSLTPQSVNAIEMAARVVGKVRDMAEGFEREEPRYEGFDVPFSTASVGQFNGGIADNVVPRDAEFRYEFRNLPTADAHQMQSEVIAFAREKEATMRKVAPDAGFSFETICEVPSFLGAADDPVTRLAQRLSGEQRTTLVAFGTEAGLFKASGIPTVVCGPGSITQAHQPDEYVSITQLARCEQFLRDLATTREIG</sequence>
<dbReference type="NCBIfam" id="TIGR01892">
    <property type="entry name" value="AcOrn-deacetyl"/>
    <property type="match status" value="1"/>
</dbReference>
<keyword evidence="3" id="KW-0963">Cytoplasm</keyword>
<dbReference type="RefSeq" id="WP_307691815.1">
    <property type="nucleotide sequence ID" value="NZ_JAUSRO010000015.1"/>
</dbReference>
<dbReference type="InterPro" id="IPR010169">
    <property type="entry name" value="AcOrn-deacetyl"/>
</dbReference>
<dbReference type="Pfam" id="PF01546">
    <property type="entry name" value="Peptidase_M20"/>
    <property type="match status" value="1"/>
</dbReference>
<dbReference type="InterPro" id="IPR002933">
    <property type="entry name" value="Peptidase_M20"/>
</dbReference>
<keyword evidence="4" id="KW-0055">Arginine biosynthesis</keyword>
<dbReference type="Gene3D" id="3.30.70.360">
    <property type="match status" value="1"/>
</dbReference>
<keyword evidence="6" id="KW-0479">Metal-binding</keyword>
<evidence type="ECO:0000259" key="10">
    <source>
        <dbReference type="Pfam" id="PF07687"/>
    </source>
</evidence>
<dbReference type="EMBL" id="JAUSRO010000015">
    <property type="protein sequence ID" value="MDP9902058.1"/>
    <property type="molecule type" value="Genomic_DNA"/>
</dbReference>
<dbReference type="InterPro" id="IPR001261">
    <property type="entry name" value="ArgE/DapE_CS"/>
</dbReference>
<evidence type="ECO:0000256" key="9">
    <source>
        <dbReference type="ARBA" id="ARBA00023285"/>
    </source>
</evidence>
<keyword evidence="5" id="KW-0028">Amino-acid biosynthesis</keyword>
<evidence type="ECO:0000256" key="1">
    <source>
        <dbReference type="ARBA" id="ARBA00001947"/>
    </source>
</evidence>
<comment type="similarity">
    <text evidence="2">Belongs to the peptidase M20A family. ArgE subfamily.</text>
</comment>
<dbReference type="Gene3D" id="3.40.630.10">
    <property type="entry name" value="Zn peptidases"/>
    <property type="match status" value="1"/>
</dbReference>
<reference evidence="11 12" key="1">
    <citation type="submission" date="2023-07" db="EMBL/GenBank/DDBJ databases">
        <title>Sorghum-associated microbial communities from plants grown in Nebraska, USA.</title>
        <authorList>
            <person name="Schachtman D."/>
        </authorList>
    </citation>
    <scope>NUCLEOTIDE SEQUENCE [LARGE SCALE GENOMIC DNA]</scope>
    <source>
        <strain evidence="11 12">DS1607</strain>
    </source>
</reference>
<evidence type="ECO:0000256" key="7">
    <source>
        <dbReference type="ARBA" id="ARBA00022801"/>
    </source>
</evidence>
<proteinExistence type="inferred from homology"/>
<evidence type="ECO:0000256" key="4">
    <source>
        <dbReference type="ARBA" id="ARBA00022571"/>
    </source>
</evidence>
<dbReference type="NCBIfam" id="NF005710">
    <property type="entry name" value="PRK07522.1"/>
    <property type="match status" value="1"/>
</dbReference>
<protein>
    <submittedName>
        <fullName evidence="11">Acetylornithine deacetylase</fullName>
        <ecNumber evidence="11">3.5.1.16</ecNumber>
    </submittedName>
</protein>
<dbReference type="EC" id="3.5.1.16" evidence="11"/>
<evidence type="ECO:0000313" key="11">
    <source>
        <dbReference type="EMBL" id="MDP9902058.1"/>
    </source>
</evidence>
<organism evidence="11 12">
    <name type="scientific">Variovorax ginsengisoli</name>
    <dbReference type="NCBI Taxonomy" id="363844"/>
    <lineage>
        <taxon>Bacteria</taxon>
        <taxon>Pseudomonadati</taxon>
        <taxon>Pseudomonadota</taxon>
        <taxon>Betaproteobacteria</taxon>
        <taxon>Burkholderiales</taxon>
        <taxon>Comamonadaceae</taxon>
        <taxon>Variovorax</taxon>
    </lineage>
</organism>
<dbReference type="Proteomes" id="UP001226867">
    <property type="component" value="Unassembled WGS sequence"/>
</dbReference>
<keyword evidence="9" id="KW-0170">Cobalt</keyword>
<evidence type="ECO:0000256" key="8">
    <source>
        <dbReference type="ARBA" id="ARBA00022833"/>
    </source>
</evidence>
<evidence type="ECO:0000256" key="6">
    <source>
        <dbReference type="ARBA" id="ARBA00022723"/>
    </source>
</evidence>
<dbReference type="SUPFAM" id="SSF55031">
    <property type="entry name" value="Bacterial exopeptidase dimerisation domain"/>
    <property type="match status" value="1"/>
</dbReference>
<name>A0ABT9SE39_9BURK</name>
<dbReference type="SUPFAM" id="SSF53187">
    <property type="entry name" value="Zn-dependent exopeptidases"/>
    <property type="match status" value="1"/>
</dbReference>
<feature type="domain" description="Peptidase M20 dimerisation" evidence="10">
    <location>
        <begin position="179"/>
        <end position="289"/>
    </location>
</feature>
<keyword evidence="8" id="KW-0862">Zinc</keyword>
<keyword evidence="12" id="KW-1185">Reference proteome</keyword>
<dbReference type="CDD" id="cd03894">
    <property type="entry name" value="M20_ArgE"/>
    <property type="match status" value="1"/>
</dbReference>